<dbReference type="Gene3D" id="1.10.150.240">
    <property type="entry name" value="Putative phosphatase, domain 2"/>
    <property type="match status" value="1"/>
</dbReference>
<dbReference type="InterPro" id="IPR036412">
    <property type="entry name" value="HAD-like_sf"/>
</dbReference>
<evidence type="ECO:0000313" key="2">
    <source>
        <dbReference type="EMBL" id="ARJ69619.1"/>
    </source>
</evidence>
<keyword evidence="1 2" id="KW-0378">Hydrolase</keyword>
<dbReference type="RefSeq" id="WP_085377734.1">
    <property type="nucleotide sequence ID" value="NZ_CP020612.1"/>
</dbReference>
<organism evidence="2 3">
    <name type="scientific">Paracoccus contaminans</name>
    <dbReference type="NCBI Taxonomy" id="1945662"/>
    <lineage>
        <taxon>Bacteria</taxon>
        <taxon>Pseudomonadati</taxon>
        <taxon>Pseudomonadota</taxon>
        <taxon>Alphaproteobacteria</taxon>
        <taxon>Rhodobacterales</taxon>
        <taxon>Paracoccaceae</taxon>
        <taxon>Paracoccus</taxon>
    </lineage>
</organism>
<gene>
    <name evidence="2" type="ORF">B0A89_08275</name>
</gene>
<protein>
    <submittedName>
        <fullName evidence="2">HAD family hydrolase</fullName>
    </submittedName>
</protein>
<dbReference type="STRING" id="1945662.B0A89_08275"/>
<dbReference type="Gene3D" id="3.40.50.1000">
    <property type="entry name" value="HAD superfamily/HAD-like"/>
    <property type="match status" value="1"/>
</dbReference>
<dbReference type="Proteomes" id="UP000193017">
    <property type="component" value="Chromosome"/>
</dbReference>
<accession>A0A1W6CXW0</accession>
<dbReference type="OrthoDB" id="6101375at2"/>
<dbReference type="SUPFAM" id="SSF56784">
    <property type="entry name" value="HAD-like"/>
    <property type="match status" value="1"/>
</dbReference>
<proteinExistence type="predicted"/>
<dbReference type="PANTHER" id="PTHR43316:SF8">
    <property type="entry name" value="HAD FAMILY HYDROLASE"/>
    <property type="match status" value="1"/>
</dbReference>
<dbReference type="EMBL" id="CP020612">
    <property type="protein sequence ID" value="ARJ69619.1"/>
    <property type="molecule type" value="Genomic_DNA"/>
</dbReference>
<dbReference type="PANTHER" id="PTHR43316">
    <property type="entry name" value="HYDROLASE, HALOACID DELAHOGENASE-RELATED"/>
    <property type="match status" value="1"/>
</dbReference>
<sequence length="236" mass="25678">MLTIGLDADDTLWENEAFFHLTQDDFVRLLSDHAEAGTIRARLHDTQIRNLEIYGYGVKAFTLSMIQTALELTGNAVPGGTIARLLALGQEMLRHPVHLLPGVAETLARLQGRRLILITKGDVLDQERKLASSGLAEAFDRVEIVQHKTPATYAAALCRAQVAPQDFLMAGNAMRSDVLPVIEIGGHGVLIPAALGWVHEHADDPDHPRFHRLGRIGELPALIERIEAASWGAGAG</sequence>
<dbReference type="GO" id="GO:0016787">
    <property type="term" value="F:hydrolase activity"/>
    <property type="evidence" value="ECO:0007669"/>
    <property type="project" value="UniProtKB-KW"/>
</dbReference>
<dbReference type="InterPro" id="IPR051540">
    <property type="entry name" value="S-2-haloacid_dehalogenase"/>
</dbReference>
<evidence type="ECO:0000313" key="3">
    <source>
        <dbReference type="Proteomes" id="UP000193017"/>
    </source>
</evidence>
<dbReference type="AlphaFoldDB" id="A0A1W6CXW0"/>
<reference evidence="2 3" key="1">
    <citation type="submission" date="2017-03" db="EMBL/GenBank/DDBJ databases">
        <title>Genome sequence of Paracoccus contaminans isolated from a water microcosm.</title>
        <authorList>
            <person name="Aurass P."/>
            <person name="Karste S."/>
            <person name="Trost E."/>
            <person name="Glaeser S.P."/>
            <person name="Kaempfer P."/>
            <person name="Flieger A."/>
        </authorList>
    </citation>
    <scope>NUCLEOTIDE SEQUENCE [LARGE SCALE GENOMIC DNA]</scope>
    <source>
        <strain evidence="3">RKI 16-01929T\LMG 29738T\CCM 8701T\CIP 111112T</strain>
    </source>
</reference>
<dbReference type="InterPro" id="IPR023198">
    <property type="entry name" value="PGP-like_dom2"/>
</dbReference>
<name>A0A1W6CXW0_9RHOB</name>
<dbReference type="KEGG" id="pcon:B0A89_08275"/>
<evidence type="ECO:0000256" key="1">
    <source>
        <dbReference type="ARBA" id="ARBA00022801"/>
    </source>
</evidence>
<dbReference type="Pfam" id="PF00702">
    <property type="entry name" value="Hydrolase"/>
    <property type="match status" value="1"/>
</dbReference>
<dbReference type="InterPro" id="IPR023214">
    <property type="entry name" value="HAD_sf"/>
</dbReference>
<dbReference type="SFLD" id="SFLDG01129">
    <property type="entry name" value="C1.5:_HAD__Beta-PGM__Phosphata"/>
    <property type="match status" value="1"/>
</dbReference>
<keyword evidence="3" id="KW-1185">Reference proteome</keyword>
<dbReference type="SFLD" id="SFLDS00003">
    <property type="entry name" value="Haloacid_Dehalogenase"/>
    <property type="match status" value="1"/>
</dbReference>